<reference evidence="2 3" key="1">
    <citation type="journal article" date="2006" name="Science">
        <title>The genome of black cottonwood, Populus trichocarpa (Torr. &amp; Gray).</title>
        <authorList>
            <person name="Tuskan G.A."/>
            <person name="Difazio S."/>
            <person name="Jansson S."/>
            <person name="Bohlmann J."/>
            <person name="Grigoriev I."/>
            <person name="Hellsten U."/>
            <person name="Putnam N."/>
            <person name="Ralph S."/>
            <person name="Rombauts S."/>
            <person name="Salamov A."/>
            <person name="Schein J."/>
            <person name="Sterck L."/>
            <person name="Aerts A."/>
            <person name="Bhalerao R.R."/>
            <person name="Bhalerao R.P."/>
            <person name="Blaudez D."/>
            <person name="Boerjan W."/>
            <person name="Brun A."/>
            <person name="Brunner A."/>
            <person name="Busov V."/>
            <person name="Campbell M."/>
            <person name="Carlson J."/>
            <person name="Chalot M."/>
            <person name="Chapman J."/>
            <person name="Chen G.L."/>
            <person name="Cooper D."/>
            <person name="Coutinho P.M."/>
            <person name="Couturier J."/>
            <person name="Covert S."/>
            <person name="Cronk Q."/>
            <person name="Cunningham R."/>
            <person name="Davis J."/>
            <person name="Degroeve S."/>
            <person name="Dejardin A."/>
            <person name="Depamphilis C."/>
            <person name="Detter J."/>
            <person name="Dirks B."/>
            <person name="Dubchak I."/>
            <person name="Duplessis S."/>
            <person name="Ehlting J."/>
            <person name="Ellis B."/>
            <person name="Gendler K."/>
            <person name="Goodstein D."/>
            <person name="Gribskov M."/>
            <person name="Grimwood J."/>
            <person name="Groover A."/>
            <person name="Gunter L."/>
            <person name="Hamberger B."/>
            <person name="Heinze B."/>
            <person name="Helariutta Y."/>
            <person name="Henrissat B."/>
            <person name="Holligan D."/>
            <person name="Holt R."/>
            <person name="Huang W."/>
            <person name="Islam-Faridi N."/>
            <person name="Jones S."/>
            <person name="Jones-Rhoades M."/>
            <person name="Jorgensen R."/>
            <person name="Joshi C."/>
            <person name="Kangasjarvi J."/>
            <person name="Karlsson J."/>
            <person name="Kelleher C."/>
            <person name="Kirkpatrick R."/>
            <person name="Kirst M."/>
            <person name="Kohler A."/>
            <person name="Kalluri U."/>
            <person name="Larimer F."/>
            <person name="Leebens-Mack J."/>
            <person name="Leple J.C."/>
            <person name="Locascio P."/>
            <person name="Lou Y."/>
            <person name="Lucas S."/>
            <person name="Martin F."/>
            <person name="Montanini B."/>
            <person name="Napoli C."/>
            <person name="Nelson D.R."/>
            <person name="Nelson C."/>
            <person name="Nieminen K."/>
            <person name="Nilsson O."/>
            <person name="Pereda V."/>
            <person name="Peter G."/>
            <person name="Philippe R."/>
            <person name="Pilate G."/>
            <person name="Poliakov A."/>
            <person name="Razumovskaya J."/>
            <person name="Richardson P."/>
            <person name="Rinaldi C."/>
            <person name="Ritland K."/>
            <person name="Rouze P."/>
            <person name="Ryaboy D."/>
            <person name="Schmutz J."/>
            <person name="Schrader J."/>
            <person name="Segerman B."/>
            <person name="Shin H."/>
            <person name="Siddiqui A."/>
            <person name="Sterky F."/>
            <person name="Terry A."/>
            <person name="Tsai C.J."/>
            <person name="Uberbacher E."/>
            <person name="Unneberg P."/>
            <person name="Vahala J."/>
            <person name="Wall K."/>
            <person name="Wessler S."/>
            <person name="Yang G."/>
            <person name="Yin T."/>
            <person name="Douglas C."/>
            <person name="Marra M."/>
            <person name="Sandberg G."/>
            <person name="Van de Peer Y."/>
            <person name="Rokhsar D."/>
        </authorList>
    </citation>
    <scope>NUCLEOTIDE SEQUENCE [LARGE SCALE GENOMIC DNA]</scope>
    <source>
        <strain evidence="3">cv. Nisqually</strain>
    </source>
</reference>
<dbReference type="InParanoid" id="A0A2K1XGB0"/>
<dbReference type="EMBL" id="CM009304">
    <property type="protein sequence ID" value="PNS99811.1"/>
    <property type="molecule type" value="Genomic_DNA"/>
</dbReference>
<evidence type="ECO:0000256" key="1">
    <source>
        <dbReference type="SAM" id="Phobius"/>
    </source>
</evidence>
<proteinExistence type="predicted"/>
<feature type="transmembrane region" description="Helical" evidence="1">
    <location>
        <begin position="108"/>
        <end position="124"/>
    </location>
</feature>
<evidence type="ECO:0000313" key="3">
    <source>
        <dbReference type="Proteomes" id="UP000006729"/>
    </source>
</evidence>
<accession>A0A2K1XGB0</accession>
<gene>
    <name evidence="2" type="ORF">POPTR_015G011600</name>
</gene>
<keyword evidence="1" id="KW-0812">Transmembrane</keyword>
<name>A0A2K1XGB0_POPTR</name>
<keyword evidence="1" id="KW-0472">Membrane</keyword>
<keyword evidence="1" id="KW-1133">Transmembrane helix</keyword>
<dbReference type="Proteomes" id="UP000006729">
    <property type="component" value="Chromosome 15"/>
</dbReference>
<organism evidence="2 3">
    <name type="scientific">Populus trichocarpa</name>
    <name type="common">Western balsam poplar</name>
    <name type="synonym">Populus balsamifera subsp. trichocarpa</name>
    <dbReference type="NCBI Taxonomy" id="3694"/>
    <lineage>
        <taxon>Eukaryota</taxon>
        <taxon>Viridiplantae</taxon>
        <taxon>Streptophyta</taxon>
        <taxon>Embryophyta</taxon>
        <taxon>Tracheophyta</taxon>
        <taxon>Spermatophyta</taxon>
        <taxon>Magnoliopsida</taxon>
        <taxon>eudicotyledons</taxon>
        <taxon>Gunneridae</taxon>
        <taxon>Pentapetalae</taxon>
        <taxon>rosids</taxon>
        <taxon>fabids</taxon>
        <taxon>Malpighiales</taxon>
        <taxon>Salicaceae</taxon>
        <taxon>Saliceae</taxon>
        <taxon>Populus</taxon>
    </lineage>
</organism>
<keyword evidence="3" id="KW-1185">Reference proteome</keyword>
<dbReference type="AlphaFoldDB" id="A0A2K1XGB0"/>
<evidence type="ECO:0000313" key="2">
    <source>
        <dbReference type="EMBL" id="PNS99811.1"/>
    </source>
</evidence>
<sequence length="126" mass="14511">MYFTASSLATVDEAGNCPVCCFKDANKHRVTLVKNEFHLLESWRQMNCPHEPICYIFLDALYLAAKLTPPLFSLQLVHNSCSNTTISSSLCIFFEAIKLHHNSFIKHFLKLAILFFSYLLLFTWCL</sequence>
<protein>
    <submittedName>
        <fullName evidence="2">Uncharacterized protein</fullName>
    </submittedName>
</protein>